<feature type="domain" description="HTH gntR-type" evidence="4">
    <location>
        <begin position="9"/>
        <end position="77"/>
    </location>
</feature>
<dbReference type="EMBL" id="JAWSTH010000008">
    <property type="protein sequence ID" value="MDW5593728.1"/>
    <property type="molecule type" value="Genomic_DNA"/>
</dbReference>
<organism evidence="5 6">
    <name type="scientific">Conexibacter stalactiti</name>
    <dbReference type="NCBI Taxonomy" id="1940611"/>
    <lineage>
        <taxon>Bacteria</taxon>
        <taxon>Bacillati</taxon>
        <taxon>Actinomycetota</taxon>
        <taxon>Thermoleophilia</taxon>
        <taxon>Solirubrobacterales</taxon>
        <taxon>Conexibacteraceae</taxon>
        <taxon>Conexibacter</taxon>
    </lineage>
</organism>
<sequence length="225" mass="24277">MTGRIARGPSLVEGAIEALRAEIVGGAWPVGERIPTEPELVEAFGIGRNSLREAIRALVHAGLLETRQGDGTYVIATSDLAGALRRRTSRAELLEVFELRRALEVEAARLAAQRRTDADLAELERLLAAREQASRKPDLGEFVELDVALHRTIVAAAHNSMLAELYDDFTAALRDAIASSLDGSPREDQVHVHDDLVAAIRASDAAAAQAATARFLDELMGELRA</sequence>
<dbReference type="Pfam" id="PF00392">
    <property type="entry name" value="GntR"/>
    <property type="match status" value="1"/>
</dbReference>
<keyword evidence="2" id="KW-0238">DNA-binding</keyword>
<dbReference type="SMART" id="SM00895">
    <property type="entry name" value="FCD"/>
    <property type="match status" value="1"/>
</dbReference>
<protein>
    <submittedName>
        <fullName evidence="5">FCD domain-containing protein</fullName>
    </submittedName>
</protein>
<keyword evidence="6" id="KW-1185">Reference proteome</keyword>
<keyword evidence="1" id="KW-0805">Transcription regulation</keyword>
<dbReference type="RefSeq" id="WP_318595987.1">
    <property type="nucleotide sequence ID" value="NZ_JAWSTH010000008.1"/>
</dbReference>
<dbReference type="Gene3D" id="1.10.10.10">
    <property type="entry name" value="Winged helix-like DNA-binding domain superfamily/Winged helix DNA-binding domain"/>
    <property type="match status" value="1"/>
</dbReference>
<evidence type="ECO:0000313" key="6">
    <source>
        <dbReference type="Proteomes" id="UP001284601"/>
    </source>
</evidence>
<dbReference type="InterPro" id="IPR000524">
    <property type="entry name" value="Tscrpt_reg_HTH_GntR"/>
</dbReference>
<dbReference type="PROSITE" id="PS50949">
    <property type="entry name" value="HTH_GNTR"/>
    <property type="match status" value="1"/>
</dbReference>
<evidence type="ECO:0000256" key="1">
    <source>
        <dbReference type="ARBA" id="ARBA00023015"/>
    </source>
</evidence>
<name>A0ABU4HK95_9ACTN</name>
<reference evidence="6" key="1">
    <citation type="submission" date="2023-07" db="EMBL/GenBank/DDBJ databases">
        <title>Conexibacter stalactiti sp. nov., isolated from stalactites in a lava cave and emended description of the genus Conexibacter.</title>
        <authorList>
            <person name="Lee S.D."/>
        </authorList>
    </citation>
    <scope>NUCLEOTIDE SEQUENCE [LARGE SCALE GENOMIC DNA]</scope>
    <source>
        <strain evidence="6">KCTC 39840</strain>
    </source>
</reference>
<accession>A0ABU4HK95</accession>
<dbReference type="InterPro" id="IPR008920">
    <property type="entry name" value="TF_FadR/GntR_C"/>
</dbReference>
<dbReference type="SUPFAM" id="SSF48008">
    <property type="entry name" value="GntR ligand-binding domain-like"/>
    <property type="match status" value="1"/>
</dbReference>
<dbReference type="PRINTS" id="PR00035">
    <property type="entry name" value="HTHGNTR"/>
</dbReference>
<evidence type="ECO:0000313" key="5">
    <source>
        <dbReference type="EMBL" id="MDW5593728.1"/>
    </source>
</evidence>
<dbReference type="SMART" id="SM00345">
    <property type="entry name" value="HTH_GNTR"/>
    <property type="match status" value="1"/>
</dbReference>
<dbReference type="CDD" id="cd07377">
    <property type="entry name" value="WHTH_GntR"/>
    <property type="match status" value="1"/>
</dbReference>
<dbReference type="SUPFAM" id="SSF46785">
    <property type="entry name" value="Winged helix' DNA-binding domain"/>
    <property type="match status" value="1"/>
</dbReference>
<proteinExistence type="predicted"/>
<dbReference type="Proteomes" id="UP001284601">
    <property type="component" value="Unassembled WGS sequence"/>
</dbReference>
<dbReference type="InterPro" id="IPR036390">
    <property type="entry name" value="WH_DNA-bd_sf"/>
</dbReference>
<comment type="caution">
    <text evidence="5">The sequence shown here is derived from an EMBL/GenBank/DDBJ whole genome shotgun (WGS) entry which is preliminary data.</text>
</comment>
<dbReference type="PANTHER" id="PTHR43537">
    <property type="entry name" value="TRANSCRIPTIONAL REGULATOR, GNTR FAMILY"/>
    <property type="match status" value="1"/>
</dbReference>
<dbReference type="InterPro" id="IPR011711">
    <property type="entry name" value="GntR_C"/>
</dbReference>
<dbReference type="PANTHER" id="PTHR43537:SF47">
    <property type="entry name" value="REGULATORY PROTEIN GNTR HTH"/>
    <property type="match status" value="1"/>
</dbReference>
<dbReference type="Pfam" id="PF07729">
    <property type="entry name" value="FCD"/>
    <property type="match status" value="1"/>
</dbReference>
<dbReference type="Gene3D" id="1.20.120.530">
    <property type="entry name" value="GntR ligand-binding domain-like"/>
    <property type="match status" value="1"/>
</dbReference>
<evidence type="ECO:0000256" key="3">
    <source>
        <dbReference type="ARBA" id="ARBA00023163"/>
    </source>
</evidence>
<evidence type="ECO:0000259" key="4">
    <source>
        <dbReference type="PROSITE" id="PS50949"/>
    </source>
</evidence>
<evidence type="ECO:0000256" key="2">
    <source>
        <dbReference type="ARBA" id="ARBA00023125"/>
    </source>
</evidence>
<dbReference type="InterPro" id="IPR036388">
    <property type="entry name" value="WH-like_DNA-bd_sf"/>
</dbReference>
<gene>
    <name evidence="5" type="ORF">R7226_05245</name>
</gene>
<keyword evidence="3" id="KW-0804">Transcription</keyword>